<proteinExistence type="predicted"/>
<reference evidence="3" key="1">
    <citation type="journal article" date="2019" name="Sci. Rep.">
        <title>Draft genome of Tanacetum cinerariifolium, the natural source of mosquito coil.</title>
        <authorList>
            <person name="Yamashiro T."/>
            <person name="Shiraishi A."/>
            <person name="Satake H."/>
            <person name="Nakayama K."/>
        </authorList>
    </citation>
    <scope>NUCLEOTIDE SEQUENCE</scope>
</reference>
<evidence type="ECO:0000313" key="3">
    <source>
        <dbReference type="EMBL" id="GEU55589.1"/>
    </source>
</evidence>
<evidence type="ECO:0000256" key="1">
    <source>
        <dbReference type="SAM" id="MobiDB-lite"/>
    </source>
</evidence>
<organism evidence="3">
    <name type="scientific">Tanacetum cinerariifolium</name>
    <name type="common">Dalmatian daisy</name>
    <name type="synonym">Chrysanthemum cinerariifolium</name>
    <dbReference type="NCBI Taxonomy" id="118510"/>
    <lineage>
        <taxon>Eukaryota</taxon>
        <taxon>Viridiplantae</taxon>
        <taxon>Streptophyta</taxon>
        <taxon>Embryophyta</taxon>
        <taxon>Tracheophyta</taxon>
        <taxon>Spermatophyta</taxon>
        <taxon>Magnoliopsida</taxon>
        <taxon>eudicotyledons</taxon>
        <taxon>Gunneridae</taxon>
        <taxon>Pentapetalae</taxon>
        <taxon>asterids</taxon>
        <taxon>campanulids</taxon>
        <taxon>Asterales</taxon>
        <taxon>Asteraceae</taxon>
        <taxon>Asteroideae</taxon>
        <taxon>Anthemideae</taxon>
        <taxon>Anthemidinae</taxon>
        <taxon>Tanacetum</taxon>
    </lineage>
</organism>
<dbReference type="EMBL" id="BKCJ010003521">
    <property type="protein sequence ID" value="GEU55589.1"/>
    <property type="molecule type" value="Genomic_DNA"/>
</dbReference>
<feature type="compositionally biased region" description="Polar residues" evidence="1">
    <location>
        <begin position="301"/>
        <end position="319"/>
    </location>
</feature>
<comment type="caution">
    <text evidence="3">The sequence shown here is derived from an EMBL/GenBank/DDBJ whole genome shotgun (WGS) entry which is preliminary data.</text>
</comment>
<feature type="region of interest" description="Disordered" evidence="1">
    <location>
        <begin position="301"/>
        <end position="320"/>
    </location>
</feature>
<sequence length="558" mass="63301">MPTLAEFMILFGGDNRPPMLENHLYDSWKSKMELYMQNREHGRKILESVEHGLLIWPTIEENGLPSDVYSLFNHHRVAKDLWERVQLLMQDPGVVEGLVTQTVITHNAAYQADDLDAYDSDYDDFSIAKAVLMANLSSYGSDVLFEVNKDNLIANESLSAELEKYKEQEESRSKMLLKQSDPIVLDKKVNIKPINYVELNRLSEDFGKCFVPQQELSDEQAFRLQTSHLILTNLLLRLLKLMLLGNFLRFLSTVKFDNDQIAKITGYGDYQMGNITILRVYYVCNLEVANAPRAVDLANSPASTSIDQDAPSTSIPSTLDQEHSPIISQGFKESPKLTHFHDDPLYESLYEDSTSQGSSSNVRPIHSSFESLGRWTIDHPIANVIEDPPCSVSIRKQLQTDAIWCYFDAFLTSVEPKNFKQAMTKSQEEGIDFEESITSVARIEAIRIFVANAANKNMMIFQMDVKMAFLNDEHKEEAKPTKKQLNLVKRIFRNLKGTINMGLWYSKDTGMSLIAYADADHTGCQDTRRSTSGSVQFLGDKLVSWSSKKQKSIAILNT</sequence>
<dbReference type="AlphaFoldDB" id="A0A6L2L2V9"/>
<dbReference type="PANTHER" id="PTHR11439:SF483">
    <property type="entry name" value="PEPTIDE SYNTHASE GLIP-LIKE, PUTATIVE (AFU_ORTHOLOGUE AFUA_3G12920)-RELATED"/>
    <property type="match status" value="1"/>
</dbReference>
<dbReference type="CDD" id="cd09272">
    <property type="entry name" value="RNase_HI_RT_Ty1"/>
    <property type="match status" value="1"/>
</dbReference>
<dbReference type="Pfam" id="PF07727">
    <property type="entry name" value="RVT_2"/>
    <property type="match status" value="1"/>
</dbReference>
<accession>A0A6L2L2V9</accession>
<dbReference type="InterPro" id="IPR013103">
    <property type="entry name" value="RVT_2"/>
</dbReference>
<name>A0A6L2L2V9_TANCI</name>
<dbReference type="PANTHER" id="PTHR11439">
    <property type="entry name" value="GAG-POL-RELATED RETROTRANSPOSON"/>
    <property type="match status" value="1"/>
</dbReference>
<evidence type="ECO:0000259" key="2">
    <source>
        <dbReference type="Pfam" id="PF07727"/>
    </source>
</evidence>
<protein>
    <submittedName>
        <fullName evidence="3">Uncharacterized mitochondrial protein AtMg00810-like</fullName>
    </submittedName>
</protein>
<feature type="domain" description="Reverse transcriptase Ty1/copia-type" evidence="2">
    <location>
        <begin position="425"/>
        <end position="477"/>
    </location>
</feature>
<gene>
    <name evidence="3" type="ORF">Tci_027567</name>
</gene>